<proteinExistence type="predicted"/>
<accession>A0A8T1VAJ2</accession>
<organism evidence="3 4">
    <name type="scientific">Phytophthora boehmeriae</name>
    <dbReference type="NCBI Taxonomy" id="109152"/>
    <lineage>
        <taxon>Eukaryota</taxon>
        <taxon>Sar</taxon>
        <taxon>Stramenopiles</taxon>
        <taxon>Oomycota</taxon>
        <taxon>Peronosporomycetes</taxon>
        <taxon>Peronosporales</taxon>
        <taxon>Peronosporaceae</taxon>
        <taxon>Phytophthora</taxon>
    </lineage>
</organism>
<dbReference type="Pfam" id="PF00266">
    <property type="entry name" value="Aminotran_5"/>
    <property type="match status" value="1"/>
</dbReference>
<evidence type="ECO:0000256" key="1">
    <source>
        <dbReference type="ARBA" id="ARBA00022898"/>
    </source>
</evidence>
<dbReference type="Proteomes" id="UP000693981">
    <property type="component" value="Unassembled WGS sequence"/>
</dbReference>
<evidence type="ECO:0000313" key="3">
    <source>
        <dbReference type="EMBL" id="KAG7377293.1"/>
    </source>
</evidence>
<dbReference type="OrthoDB" id="5978656at2759"/>
<reference evidence="3" key="1">
    <citation type="submission" date="2021-02" db="EMBL/GenBank/DDBJ databases">
        <authorList>
            <person name="Palmer J.M."/>
        </authorList>
    </citation>
    <scope>NUCLEOTIDE SEQUENCE</scope>
    <source>
        <strain evidence="3">SCRP23</strain>
    </source>
</reference>
<protein>
    <recommendedName>
        <fullName evidence="2">Aminotransferase class V domain-containing protein</fullName>
    </recommendedName>
</protein>
<dbReference type="PANTHER" id="PTHR43092">
    <property type="entry name" value="L-CYSTEINE DESULFHYDRASE"/>
    <property type="match status" value="1"/>
</dbReference>
<keyword evidence="4" id="KW-1185">Reference proteome</keyword>
<dbReference type="InterPro" id="IPR000192">
    <property type="entry name" value="Aminotrans_V_dom"/>
</dbReference>
<feature type="domain" description="Aminotransferase class V" evidence="2">
    <location>
        <begin position="113"/>
        <end position="314"/>
    </location>
</feature>
<dbReference type="AlphaFoldDB" id="A0A8T1VAJ2"/>
<keyword evidence="1" id="KW-0663">Pyridoxal phosphate</keyword>
<gene>
    <name evidence="3" type="ORF">PHYBOEH_000954</name>
</gene>
<dbReference type="PANTHER" id="PTHR43092:SF2">
    <property type="entry name" value="HERCYNYLCYSTEINE SULFOXIDE LYASE"/>
    <property type="match status" value="1"/>
</dbReference>
<name>A0A8T1VAJ2_9STRA</name>
<comment type="caution">
    <text evidence="3">The sequence shown here is derived from an EMBL/GenBank/DDBJ whole genome shotgun (WGS) entry which is preliminary data.</text>
</comment>
<evidence type="ECO:0000313" key="4">
    <source>
        <dbReference type="Proteomes" id="UP000693981"/>
    </source>
</evidence>
<dbReference type="EMBL" id="JAGDFL010001182">
    <property type="protein sequence ID" value="KAG7377293.1"/>
    <property type="molecule type" value="Genomic_DNA"/>
</dbReference>
<sequence length="471" mass="52065">MPKTDGYEAFGSFHTPSTASLFAQDLSDSTADVSASGFASQRLQLDQNSTRSAPNRAQFALDLDTWTFLNHGAFGAPTRAAVDAANHWRAQADAQPLAFHDRELFPLVVRAIKALAEFVGVRNPQRLVLLPNATSGLDAVLTSVLPGGGDDSDADEEQAVVLFSTRYGAVRKMLQAIEESKSSKKLHVHEEQLSLEASYDDEKVLAQLEAALDAVQSAGRRVALVVVDHITSNTAVTLPVKEIVQRCHDRRDAVPVLVDGAHALLNLHLDLDDLGADYYVGNCHKWFCSARGAAFLHTARENGPLIRPCVVSHGFFDGMQSAFLWTGLQDYSPWLALPQCLAYWRRQGVVETREYMHTLAQSAAELLYSRWEMPAQLDRERSFPRDKRHAMRLVQLPLSRRLCGGVVIDGNDPKATSADAKRVQDALHYNHHIEVPVKCVEGRLYVRISSHVYNCLEDYEKLAAAAVESVE</sequence>
<evidence type="ECO:0000259" key="2">
    <source>
        <dbReference type="Pfam" id="PF00266"/>
    </source>
</evidence>